<evidence type="ECO:0000259" key="6">
    <source>
        <dbReference type="SMART" id="SM00849"/>
    </source>
</evidence>
<evidence type="ECO:0000256" key="1">
    <source>
        <dbReference type="ARBA" id="ARBA00001947"/>
    </source>
</evidence>
<dbReference type="GO" id="GO:0016787">
    <property type="term" value="F:hydrolase activity"/>
    <property type="evidence" value="ECO:0007669"/>
    <property type="project" value="UniProtKB-KW"/>
</dbReference>
<feature type="domain" description="Metallo-beta-lactamase" evidence="6">
    <location>
        <begin position="36"/>
        <end position="221"/>
    </location>
</feature>
<evidence type="ECO:0000313" key="8">
    <source>
        <dbReference type="Proteomes" id="UP000319094"/>
    </source>
</evidence>
<evidence type="ECO:0000256" key="3">
    <source>
        <dbReference type="ARBA" id="ARBA00022723"/>
    </source>
</evidence>
<dbReference type="SUPFAM" id="SSF56281">
    <property type="entry name" value="Metallo-hydrolase/oxidoreductase"/>
    <property type="match status" value="1"/>
</dbReference>
<dbReference type="STRING" id="55969.SD72_14260"/>
<dbReference type="GO" id="GO:0046872">
    <property type="term" value="F:metal ion binding"/>
    <property type="evidence" value="ECO:0007669"/>
    <property type="project" value="UniProtKB-KW"/>
</dbReference>
<keyword evidence="5" id="KW-0862">Zinc</keyword>
<keyword evidence="8" id="KW-1185">Reference proteome</keyword>
<dbReference type="Pfam" id="PF00753">
    <property type="entry name" value="Lactamase_B"/>
    <property type="match status" value="1"/>
</dbReference>
<dbReference type="InterPro" id="IPR051013">
    <property type="entry name" value="MBL_superfamily_lactonases"/>
</dbReference>
<comment type="caution">
    <text evidence="7">The sequence shown here is derived from an EMBL/GenBank/DDBJ whole genome shotgun (WGS) entry which is preliminary data.</text>
</comment>
<reference evidence="7 8" key="1">
    <citation type="submission" date="2019-06" db="EMBL/GenBank/DDBJ databases">
        <title>Sequencing the genomes of 1000 actinobacteria strains.</title>
        <authorList>
            <person name="Klenk H.-P."/>
        </authorList>
    </citation>
    <scope>NUCLEOTIDE SEQUENCE [LARGE SCALE GENOMIC DNA]</scope>
    <source>
        <strain evidence="7 8">DSM 8803</strain>
    </source>
</reference>
<evidence type="ECO:0000313" key="7">
    <source>
        <dbReference type="EMBL" id="TQL43399.1"/>
    </source>
</evidence>
<dbReference type="AlphaFoldDB" id="A0A542Y5P8"/>
<sequence>MVQTAASTGGVPGQYTAHSLVEGFPGKSASHGAFGWSSLWLLDDGTRRVLIDAGQPAYIPLIHAGLERLGLTPGDVTDVLLTHMHWDHVSNFTMFENAVTWVGEDELAWAAEQPAGTKFIPDLHVQELMRRTDGVERMRPGQEIIPGIHAVESAGHTPHHLAFFTERTEQPLVFAGDSVKNVHELATSRVDSTMDDDASVRTIDRLRSLMRDTAGLLLPGHDVGLALDGGEVRRVREQRAQISFFADALSDETDRSIG</sequence>
<accession>A0A542Y5P8</accession>
<evidence type="ECO:0000256" key="2">
    <source>
        <dbReference type="ARBA" id="ARBA00007749"/>
    </source>
</evidence>
<organism evidence="7 8">
    <name type="scientific">Leucobacter komagatae</name>
    <dbReference type="NCBI Taxonomy" id="55969"/>
    <lineage>
        <taxon>Bacteria</taxon>
        <taxon>Bacillati</taxon>
        <taxon>Actinomycetota</taxon>
        <taxon>Actinomycetes</taxon>
        <taxon>Micrococcales</taxon>
        <taxon>Microbacteriaceae</taxon>
        <taxon>Leucobacter</taxon>
    </lineage>
</organism>
<proteinExistence type="inferred from homology"/>
<protein>
    <submittedName>
        <fullName evidence="7">Glyoxylase-like metal-dependent hydrolase (Beta-lactamase superfamily II)</fullName>
    </submittedName>
</protein>
<name>A0A542Y5P8_9MICO</name>
<dbReference type="EMBL" id="VFON01000001">
    <property type="protein sequence ID" value="TQL43399.1"/>
    <property type="molecule type" value="Genomic_DNA"/>
</dbReference>
<comment type="cofactor">
    <cofactor evidence="1">
        <name>Zn(2+)</name>
        <dbReference type="ChEBI" id="CHEBI:29105"/>
    </cofactor>
</comment>
<dbReference type="InterPro" id="IPR001279">
    <property type="entry name" value="Metallo-B-lactamas"/>
</dbReference>
<dbReference type="InterPro" id="IPR036866">
    <property type="entry name" value="RibonucZ/Hydroxyglut_hydro"/>
</dbReference>
<dbReference type="PANTHER" id="PTHR42978:SF2">
    <property type="entry name" value="102 KBASES UNSTABLE REGION: FROM 1 TO 119443"/>
    <property type="match status" value="1"/>
</dbReference>
<comment type="similarity">
    <text evidence="2">Belongs to the metallo-beta-lactamase superfamily.</text>
</comment>
<dbReference type="PANTHER" id="PTHR42978">
    <property type="entry name" value="QUORUM-QUENCHING LACTONASE YTNP-RELATED-RELATED"/>
    <property type="match status" value="1"/>
</dbReference>
<dbReference type="Gene3D" id="3.60.15.10">
    <property type="entry name" value="Ribonuclease Z/Hydroxyacylglutathione hydrolase-like"/>
    <property type="match status" value="1"/>
</dbReference>
<dbReference type="SMART" id="SM00849">
    <property type="entry name" value="Lactamase_B"/>
    <property type="match status" value="1"/>
</dbReference>
<evidence type="ECO:0000256" key="5">
    <source>
        <dbReference type="ARBA" id="ARBA00022833"/>
    </source>
</evidence>
<evidence type="ECO:0000256" key="4">
    <source>
        <dbReference type="ARBA" id="ARBA00022801"/>
    </source>
</evidence>
<gene>
    <name evidence="7" type="ORF">FB468_1420</name>
</gene>
<keyword evidence="3" id="KW-0479">Metal-binding</keyword>
<keyword evidence="4 7" id="KW-0378">Hydrolase</keyword>
<dbReference type="Proteomes" id="UP000319094">
    <property type="component" value="Unassembled WGS sequence"/>
</dbReference>